<gene>
    <name evidence="1" type="ORF">RMAR0315_LOCUS3734</name>
</gene>
<name>A0A7S0G242_9RHOD</name>
<dbReference type="EMBL" id="HBEK01006767">
    <property type="protein sequence ID" value="CAD8393749.1"/>
    <property type="molecule type" value="Transcribed_RNA"/>
</dbReference>
<organism evidence="1">
    <name type="scientific">Rhodosorus marinus</name>
    <dbReference type="NCBI Taxonomy" id="101924"/>
    <lineage>
        <taxon>Eukaryota</taxon>
        <taxon>Rhodophyta</taxon>
        <taxon>Stylonematophyceae</taxon>
        <taxon>Stylonematales</taxon>
        <taxon>Stylonemataceae</taxon>
        <taxon>Rhodosorus</taxon>
    </lineage>
</organism>
<proteinExistence type="predicted"/>
<protein>
    <submittedName>
        <fullName evidence="1">Uncharacterized protein</fullName>
    </submittedName>
</protein>
<sequence>MASSRRSARSPVGCASLGQRAKTLLLFVRRLVSTTVLVALNWSLCVIAPAELVRARTKLLAAPTCRSEDAQRSGYERSARRGAAIAALVYMDSQFSVKEMVLLRLHLS</sequence>
<accession>A0A7S0G242</accession>
<dbReference type="AlphaFoldDB" id="A0A7S0G242"/>
<evidence type="ECO:0000313" key="1">
    <source>
        <dbReference type="EMBL" id="CAD8393749.1"/>
    </source>
</evidence>
<reference evidence="1" key="1">
    <citation type="submission" date="2021-01" db="EMBL/GenBank/DDBJ databases">
        <authorList>
            <person name="Corre E."/>
            <person name="Pelletier E."/>
            <person name="Niang G."/>
            <person name="Scheremetjew M."/>
            <person name="Finn R."/>
            <person name="Kale V."/>
            <person name="Holt S."/>
            <person name="Cochrane G."/>
            <person name="Meng A."/>
            <person name="Brown T."/>
            <person name="Cohen L."/>
        </authorList>
    </citation>
    <scope>NUCLEOTIDE SEQUENCE</scope>
    <source>
        <strain evidence="1">UTEX LB 2760</strain>
    </source>
</reference>